<dbReference type="EMBL" id="JADIKL010000011">
    <property type="protein sequence ID" value="MFK2932325.1"/>
    <property type="molecule type" value="Genomic_DNA"/>
</dbReference>
<dbReference type="Pfam" id="PF04355">
    <property type="entry name" value="BamE"/>
    <property type="match status" value="1"/>
</dbReference>
<gene>
    <name evidence="8" type="ORF">ISP14_16195</name>
</gene>
<evidence type="ECO:0000256" key="6">
    <source>
        <dbReference type="SAM" id="SignalP"/>
    </source>
</evidence>
<dbReference type="Gene3D" id="3.30.1330.60">
    <property type="entry name" value="OmpA-like domain"/>
    <property type="match status" value="1"/>
</dbReference>
<dbReference type="PRINTS" id="PR01021">
    <property type="entry name" value="OMPADOMAIN"/>
</dbReference>
<dbReference type="RefSeq" id="WP_404541906.1">
    <property type="nucleotide sequence ID" value="NZ_JADIKL010000011.1"/>
</dbReference>
<keyword evidence="9" id="KW-1185">Reference proteome</keyword>
<evidence type="ECO:0000256" key="5">
    <source>
        <dbReference type="PROSITE-ProRule" id="PRU00473"/>
    </source>
</evidence>
<dbReference type="Gene3D" id="3.30.1450.10">
    <property type="match status" value="1"/>
</dbReference>
<dbReference type="InterPro" id="IPR006664">
    <property type="entry name" value="OMP_bac"/>
</dbReference>
<evidence type="ECO:0000313" key="8">
    <source>
        <dbReference type="EMBL" id="MFK2932325.1"/>
    </source>
</evidence>
<evidence type="ECO:0000259" key="7">
    <source>
        <dbReference type="PROSITE" id="PS51123"/>
    </source>
</evidence>
<keyword evidence="2 6" id="KW-0732">Signal</keyword>
<proteinExistence type="predicted"/>
<feature type="domain" description="OmpA-like" evidence="7">
    <location>
        <begin position="148"/>
        <end position="272"/>
    </location>
</feature>
<evidence type="ECO:0000256" key="3">
    <source>
        <dbReference type="ARBA" id="ARBA00023136"/>
    </source>
</evidence>
<dbReference type="PROSITE" id="PS01068">
    <property type="entry name" value="OMPA_1"/>
    <property type="match status" value="1"/>
</dbReference>
<dbReference type="InterPro" id="IPR007450">
    <property type="entry name" value="BamE_dom"/>
</dbReference>
<dbReference type="PANTHER" id="PTHR30329">
    <property type="entry name" value="STATOR ELEMENT OF FLAGELLAR MOTOR COMPLEX"/>
    <property type="match status" value="1"/>
</dbReference>
<dbReference type="SUPFAM" id="SSF103088">
    <property type="entry name" value="OmpA-like"/>
    <property type="match status" value="1"/>
</dbReference>
<evidence type="ECO:0000256" key="1">
    <source>
        <dbReference type="ARBA" id="ARBA00004442"/>
    </source>
</evidence>
<evidence type="ECO:0000313" key="9">
    <source>
        <dbReference type="Proteomes" id="UP001620397"/>
    </source>
</evidence>
<dbReference type="InterPro" id="IPR050330">
    <property type="entry name" value="Bact_OuterMem_StrucFunc"/>
</dbReference>
<comment type="caution">
    <text evidence="8">The sequence shown here is derived from an EMBL/GenBank/DDBJ whole genome shotgun (WGS) entry which is preliminary data.</text>
</comment>
<dbReference type="InterPro" id="IPR006690">
    <property type="entry name" value="OMPA-like_CS"/>
</dbReference>
<dbReference type="InterPro" id="IPR037873">
    <property type="entry name" value="BamE-like"/>
</dbReference>
<keyword evidence="4" id="KW-0998">Cell outer membrane</keyword>
<feature type="signal peptide" evidence="6">
    <location>
        <begin position="1"/>
        <end position="20"/>
    </location>
</feature>
<accession>A0ABW8KK46</accession>
<dbReference type="CDD" id="cd07185">
    <property type="entry name" value="OmpA_C-like"/>
    <property type="match status" value="1"/>
</dbReference>
<reference evidence="8 9" key="1">
    <citation type="submission" date="2020-10" db="EMBL/GenBank/DDBJ databases">
        <title>Phylogeny of dyella-like bacteria.</title>
        <authorList>
            <person name="Fu J."/>
        </authorList>
    </citation>
    <scope>NUCLEOTIDE SEQUENCE [LARGE SCALE GENOMIC DNA]</scope>
    <source>
        <strain evidence="8 9">DKC-1</strain>
    </source>
</reference>
<comment type="subcellular location">
    <subcellularLocation>
        <location evidence="1">Cell outer membrane</location>
    </subcellularLocation>
</comment>
<evidence type="ECO:0000256" key="2">
    <source>
        <dbReference type="ARBA" id="ARBA00022729"/>
    </source>
</evidence>
<dbReference type="PANTHER" id="PTHR30329:SF21">
    <property type="entry name" value="LIPOPROTEIN YIAD-RELATED"/>
    <property type="match status" value="1"/>
</dbReference>
<keyword evidence="3 5" id="KW-0472">Membrane</keyword>
<feature type="chain" id="PRO_5045538328" evidence="6">
    <location>
        <begin position="21"/>
        <end position="273"/>
    </location>
</feature>
<dbReference type="Pfam" id="PF00691">
    <property type="entry name" value="OmpA"/>
    <property type="match status" value="1"/>
</dbReference>
<organism evidence="8 9">
    <name type="scientific">Dyella agri</name>
    <dbReference type="NCBI Taxonomy" id="1926869"/>
    <lineage>
        <taxon>Bacteria</taxon>
        <taxon>Pseudomonadati</taxon>
        <taxon>Pseudomonadota</taxon>
        <taxon>Gammaproteobacteria</taxon>
        <taxon>Lysobacterales</taxon>
        <taxon>Rhodanobacteraceae</taxon>
        <taxon>Dyella</taxon>
    </lineage>
</organism>
<sequence length="273" mass="29612">MKRRAGVCAVALMAALLVDGCGMVQRHAAADDAASTEVGFPDPSRASLPEGSYVNLENLRKVGPGMSKAQLYALLGAPHFNEGVFGVREWNYIFDFRKADGSGEHFSCQYQVDFDKHHLAAGFHWKPASCESVLEPPRPAPTPAPVAMPSQPIRLSSDALFAFDRSTLTPQGRGKLSDLLAQVQSASQIEDIMIVGYTDRIGSDRYNLALSQRRAEAVRDYLAAQGVPANAMRTEGRGKSDPLARCSNRNRAALIACLAPNRRVELSGVVRRS</sequence>
<protein>
    <submittedName>
        <fullName evidence="8">OmpA family protein</fullName>
    </submittedName>
</protein>
<dbReference type="InterPro" id="IPR036737">
    <property type="entry name" value="OmpA-like_sf"/>
</dbReference>
<dbReference type="PROSITE" id="PS51123">
    <property type="entry name" value="OMPA_2"/>
    <property type="match status" value="1"/>
</dbReference>
<dbReference type="Proteomes" id="UP001620397">
    <property type="component" value="Unassembled WGS sequence"/>
</dbReference>
<evidence type="ECO:0000256" key="4">
    <source>
        <dbReference type="ARBA" id="ARBA00023237"/>
    </source>
</evidence>
<name>A0ABW8KK46_9GAMM</name>
<dbReference type="InterPro" id="IPR006665">
    <property type="entry name" value="OmpA-like"/>
</dbReference>